<gene>
    <name evidence="1" type="ORF">OCH7691_02556</name>
</gene>
<dbReference type="Gene3D" id="2.130.10.130">
    <property type="entry name" value="Integrin alpha, N-terminal"/>
    <property type="match status" value="1"/>
</dbReference>
<protein>
    <submittedName>
        <fullName evidence="1">FG-GAP repeat protein</fullName>
    </submittedName>
</protein>
<sequence>MALRGRFGIVGSVMLLAVVWWRPTSAAAFSVLQAGGLPPDMQIAGGADGIFLNAPGTARYRVVIRDFALALEPAGAAPVAPDGDDEILPDGTVRAARGRLVAAWLAEPTDRYRHGVLGDAIEAGALHARLADGTVVAFRLDDGSVFEDLYPRPVDIDGDGNDELLTVRSYPDRGAALVLLGLAGSALDLIAEGPAIGQPNRWLDPVGMGDFDGDGRSELAAVLTPHIGGVLTVYRRDGARLVPRYRAEGYSSHRIGSRVLGQSAVLDVDGDGVDDIVLPDATRRAMRVVSFPEGRFRELGHVAHDAEIVSDIATGDIDGDGIRDVAYVLGDGTLVVLKPKR</sequence>
<dbReference type="InterPro" id="IPR028994">
    <property type="entry name" value="Integrin_alpha_N"/>
</dbReference>
<name>A0A1Y5TDN3_9PROT</name>
<reference evidence="1 2" key="1">
    <citation type="submission" date="2017-03" db="EMBL/GenBank/DDBJ databases">
        <authorList>
            <person name="Afonso C.L."/>
            <person name="Miller P.J."/>
            <person name="Scott M.A."/>
            <person name="Spackman E."/>
            <person name="Goraichik I."/>
            <person name="Dimitrov K.M."/>
            <person name="Suarez D.L."/>
            <person name="Swayne D.E."/>
        </authorList>
    </citation>
    <scope>NUCLEOTIDE SEQUENCE [LARGE SCALE GENOMIC DNA]</scope>
    <source>
        <strain evidence="1 2">CECT 7691</strain>
    </source>
</reference>
<dbReference type="AlphaFoldDB" id="A0A1Y5TDN3"/>
<organism evidence="1 2">
    <name type="scientific">Oceanibacterium hippocampi</name>
    <dbReference type="NCBI Taxonomy" id="745714"/>
    <lineage>
        <taxon>Bacteria</taxon>
        <taxon>Pseudomonadati</taxon>
        <taxon>Pseudomonadota</taxon>
        <taxon>Alphaproteobacteria</taxon>
        <taxon>Sneathiellales</taxon>
        <taxon>Sneathiellaceae</taxon>
        <taxon>Oceanibacterium</taxon>
    </lineage>
</organism>
<dbReference type="InParanoid" id="A0A1Y5TDN3"/>
<dbReference type="Proteomes" id="UP000193200">
    <property type="component" value="Unassembled WGS sequence"/>
</dbReference>
<proteinExistence type="predicted"/>
<dbReference type="SUPFAM" id="SSF69318">
    <property type="entry name" value="Integrin alpha N-terminal domain"/>
    <property type="match status" value="1"/>
</dbReference>
<keyword evidence="2" id="KW-1185">Reference proteome</keyword>
<evidence type="ECO:0000313" key="2">
    <source>
        <dbReference type="Proteomes" id="UP000193200"/>
    </source>
</evidence>
<accession>A0A1Y5TDN3</accession>
<evidence type="ECO:0000313" key="1">
    <source>
        <dbReference type="EMBL" id="SLN57961.1"/>
    </source>
</evidence>
<dbReference type="EMBL" id="FWFR01000002">
    <property type="protein sequence ID" value="SLN57961.1"/>
    <property type="molecule type" value="Genomic_DNA"/>
</dbReference>